<keyword evidence="10" id="KW-0732">Signal</keyword>
<evidence type="ECO:0000259" key="12">
    <source>
        <dbReference type="Pfam" id="PF07715"/>
    </source>
</evidence>
<keyword evidence="2 8" id="KW-0813">Transport</keyword>
<dbReference type="NCBIfam" id="TIGR04056">
    <property type="entry name" value="OMP_RagA_SusC"/>
    <property type="match status" value="1"/>
</dbReference>
<sequence length="1047" mass="116052">MKKTVNDFWKRCILTCIGLLPMYVLAQSGLTVRGSVSDTRKEPVIGATIIVKGNTAQGTITDMDGKYELKDVPSDATLVFSYIGTKTQEIAVEGRSTIDVTLSEDDRLLDEVVVVGYGTQKKVNLTGSVASINMNELTESRPITNTSHALAGMVAGVSVRSGKNQPGDDNASILVRGQGTLNSSAPLIIIDGVEAGINTVNPQDIETMSVLKDAASASIYGSRAANGVVLITTKQGKEGVVKIDYNGYISSESIRKTLTPVSNYADYMELINEGWKNSGKPRVFSDESIKAWRDNAGRDPLKYPNTDWVDETFRPSVSTNHTLSVSGGSKNIRYYGSFGYLDNPGVMENTGYTRYNARLNLDAHLKPWLKIGAQLSGYVSDMEPAAGSVVQDVFTYTSATTPGMVFRAPDGRYGAMNNLEDASQSANNNPIRRLNSIAGHTRKNNLRSRFFGEFAPFKGFTITGSYSYEFVDTQGENKPVFHDGWNFADNTVTLPGKGKTSIFNRNDKIERFFNDVVARYETNLADNRLGLKVMLGASQELYRNRRFSVRRFNQIDPSLDVLDGAIGESSSSGTRTEWAMHSHFGRVNVDWDNKYLLEVNLRSDASSRFAKNKRRGYFPSVSGAWRIDQEAFMAPLTEKGLSNLKLRASYGSLGNNAVGNYDAIAAYSNIMNRGKKNEYKFGYVLDNAAVIALAQTAIANFDLSWESTYVTDFGIDFGLAGNRLTGTIDYFDKKTKNILINLPAPAVHGTASIPKQNSAQVTNRGIEITLGWRDQIGDFSYSAEVNFTHVTNNVDKFKGKEYSLNGEVNMIREGLPINSQYMLRVDRIIQTDADLAIVQKMIDEAPVVNGKKVNPFASFGRPEKGDLLYRDINQDGVIDENDRTIVSDGPNPKYFFGLNLGASYKGIDFSMLLQGQAGVKVYWQHSPYNTPTVRTGYQLNKAVTDGRWYEGRTDATYPRLLDYSDRRNIIASDFYLEDKAFLKIRNIQLGYTLPKSLTQKIRIERIRLYGSLENFFTFTGYRGFDPEVSGLDYPSMKQAVAGINLSF</sequence>
<dbReference type="PROSITE" id="PS52016">
    <property type="entry name" value="TONB_DEPENDENT_REC_3"/>
    <property type="match status" value="1"/>
</dbReference>
<evidence type="ECO:0000256" key="1">
    <source>
        <dbReference type="ARBA" id="ARBA00004571"/>
    </source>
</evidence>
<evidence type="ECO:0000256" key="4">
    <source>
        <dbReference type="ARBA" id="ARBA00022692"/>
    </source>
</evidence>
<dbReference type="InterPro" id="IPR023996">
    <property type="entry name" value="TonB-dep_OMP_SusC/RagA"/>
</dbReference>
<dbReference type="InterPro" id="IPR037066">
    <property type="entry name" value="Plug_dom_sf"/>
</dbReference>
<comment type="similarity">
    <text evidence="8 9">Belongs to the TonB-dependent receptor family.</text>
</comment>
<dbReference type="InterPro" id="IPR036942">
    <property type="entry name" value="Beta-barrel_TonB_sf"/>
</dbReference>
<dbReference type="InterPro" id="IPR012910">
    <property type="entry name" value="Plug_dom"/>
</dbReference>
<comment type="caution">
    <text evidence="13">The sequence shown here is derived from an EMBL/GenBank/DDBJ whole genome shotgun (WGS) entry which is preliminary data.</text>
</comment>
<evidence type="ECO:0000256" key="2">
    <source>
        <dbReference type="ARBA" id="ARBA00022448"/>
    </source>
</evidence>
<keyword evidence="7 8" id="KW-0998">Cell outer membrane</keyword>
<gene>
    <name evidence="13" type="ORF">EII41_05010</name>
</gene>
<evidence type="ECO:0000313" key="13">
    <source>
        <dbReference type="EMBL" id="RRD76692.1"/>
    </source>
</evidence>
<evidence type="ECO:0000256" key="9">
    <source>
        <dbReference type="RuleBase" id="RU003357"/>
    </source>
</evidence>
<dbReference type="GO" id="GO:0009279">
    <property type="term" value="C:cell outer membrane"/>
    <property type="evidence" value="ECO:0007669"/>
    <property type="project" value="UniProtKB-SubCell"/>
</dbReference>
<feature type="chain" id="PRO_5017976922" evidence="10">
    <location>
        <begin position="27"/>
        <end position="1047"/>
    </location>
</feature>
<evidence type="ECO:0000259" key="11">
    <source>
        <dbReference type="Pfam" id="PF00593"/>
    </source>
</evidence>
<dbReference type="InterPro" id="IPR008969">
    <property type="entry name" value="CarboxyPept-like_regulatory"/>
</dbReference>
<name>A0A3P1Z036_TANFO</name>
<dbReference type="FunFam" id="2.170.130.10:FF:000003">
    <property type="entry name" value="SusC/RagA family TonB-linked outer membrane protein"/>
    <property type="match status" value="1"/>
</dbReference>
<comment type="subcellular location">
    <subcellularLocation>
        <location evidence="1 8">Cell outer membrane</location>
        <topology evidence="1 8">Multi-pass membrane protein</topology>
    </subcellularLocation>
</comment>
<evidence type="ECO:0000256" key="10">
    <source>
        <dbReference type="SAM" id="SignalP"/>
    </source>
</evidence>
<dbReference type="RefSeq" id="WP_124789684.1">
    <property type="nucleotide sequence ID" value="NZ_RQYN01000012.1"/>
</dbReference>
<dbReference type="InterPro" id="IPR039426">
    <property type="entry name" value="TonB-dep_rcpt-like"/>
</dbReference>
<evidence type="ECO:0000256" key="8">
    <source>
        <dbReference type="PROSITE-ProRule" id="PRU01360"/>
    </source>
</evidence>
<dbReference type="Proteomes" id="UP000279860">
    <property type="component" value="Unassembled WGS sequence"/>
</dbReference>
<evidence type="ECO:0000256" key="7">
    <source>
        <dbReference type="ARBA" id="ARBA00023237"/>
    </source>
</evidence>
<dbReference type="EMBL" id="RQYN01000012">
    <property type="protein sequence ID" value="RRD76692.1"/>
    <property type="molecule type" value="Genomic_DNA"/>
</dbReference>
<organism evidence="13 14">
    <name type="scientific">Tannerella forsythia</name>
    <name type="common">Bacteroides forsythus</name>
    <dbReference type="NCBI Taxonomy" id="28112"/>
    <lineage>
        <taxon>Bacteria</taxon>
        <taxon>Pseudomonadati</taxon>
        <taxon>Bacteroidota</taxon>
        <taxon>Bacteroidia</taxon>
        <taxon>Bacteroidales</taxon>
        <taxon>Tannerellaceae</taxon>
        <taxon>Tannerella</taxon>
    </lineage>
</organism>
<dbReference type="Pfam" id="PF07715">
    <property type="entry name" value="Plug"/>
    <property type="match status" value="1"/>
</dbReference>
<evidence type="ECO:0000256" key="5">
    <source>
        <dbReference type="ARBA" id="ARBA00023077"/>
    </source>
</evidence>
<dbReference type="Gene3D" id="2.40.170.20">
    <property type="entry name" value="TonB-dependent receptor, beta-barrel domain"/>
    <property type="match status" value="1"/>
</dbReference>
<dbReference type="NCBIfam" id="TIGR04057">
    <property type="entry name" value="SusC_RagA_signa"/>
    <property type="match status" value="1"/>
</dbReference>
<keyword evidence="4 8" id="KW-0812">Transmembrane</keyword>
<proteinExistence type="inferred from homology"/>
<dbReference type="SUPFAM" id="SSF56935">
    <property type="entry name" value="Porins"/>
    <property type="match status" value="1"/>
</dbReference>
<keyword evidence="5 9" id="KW-0798">TonB box</keyword>
<protein>
    <submittedName>
        <fullName evidence="13">TonB-dependent receptor</fullName>
    </submittedName>
</protein>
<dbReference type="Pfam" id="PF13715">
    <property type="entry name" value="CarbopepD_reg_2"/>
    <property type="match status" value="1"/>
</dbReference>
<dbReference type="Pfam" id="PF00593">
    <property type="entry name" value="TonB_dep_Rec_b-barrel"/>
    <property type="match status" value="1"/>
</dbReference>
<dbReference type="InterPro" id="IPR000531">
    <property type="entry name" value="Beta-barrel_TonB"/>
</dbReference>
<dbReference type="InterPro" id="IPR023997">
    <property type="entry name" value="TonB-dep_OMP_SusC/RagA_CS"/>
</dbReference>
<evidence type="ECO:0000256" key="6">
    <source>
        <dbReference type="ARBA" id="ARBA00023136"/>
    </source>
</evidence>
<accession>A0A3P1Z036</accession>
<feature type="domain" description="TonB-dependent receptor-like beta-barrel" evidence="11">
    <location>
        <begin position="414"/>
        <end position="800"/>
    </location>
</feature>
<dbReference type="Gene3D" id="2.60.40.1120">
    <property type="entry name" value="Carboxypeptidase-like, regulatory domain"/>
    <property type="match status" value="1"/>
</dbReference>
<feature type="signal peptide" evidence="10">
    <location>
        <begin position="1"/>
        <end position="26"/>
    </location>
</feature>
<dbReference type="Gene3D" id="2.170.130.10">
    <property type="entry name" value="TonB-dependent receptor, plug domain"/>
    <property type="match status" value="1"/>
</dbReference>
<keyword evidence="3 8" id="KW-1134">Transmembrane beta strand</keyword>
<reference evidence="13 14" key="1">
    <citation type="submission" date="2018-11" db="EMBL/GenBank/DDBJ databases">
        <title>Genomes From Bacteria Associated with the Canine Oral Cavity: a Test Case for Automated Genome-Based Taxonomic Assignment.</title>
        <authorList>
            <person name="Coil D.A."/>
            <person name="Jospin G."/>
            <person name="Darling A.E."/>
            <person name="Wallis C."/>
            <person name="Davis I.J."/>
            <person name="Harris S."/>
            <person name="Eisen J.A."/>
            <person name="Holcombe L.J."/>
            <person name="O'Flynn C."/>
        </authorList>
    </citation>
    <scope>NUCLEOTIDE SEQUENCE [LARGE SCALE GENOMIC DNA]</scope>
    <source>
        <strain evidence="13 14">OH1426_COT-023</strain>
    </source>
</reference>
<evidence type="ECO:0000256" key="3">
    <source>
        <dbReference type="ARBA" id="ARBA00022452"/>
    </source>
</evidence>
<keyword evidence="13" id="KW-0675">Receptor</keyword>
<dbReference type="SUPFAM" id="SSF49464">
    <property type="entry name" value="Carboxypeptidase regulatory domain-like"/>
    <property type="match status" value="1"/>
</dbReference>
<keyword evidence="6 8" id="KW-0472">Membrane</keyword>
<evidence type="ECO:0000313" key="14">
    <source>
        <dbReference type="Proteomes" id="UP000279860"/>
    </source>
</evidence>
<feature type="domain" description="TonB-dependent receptor plug" evidence="12">
    <location>
        <begin position="122"/>
        <end position="228"/>
    </location>
</feature>
<dbReference type="FunFam" id="2.60.40.1120:FF:000003">
    <property type="entry name" value="Outer membrane protein Omp121"/>
    <property type="match status" value="1"/>
</dbReference>
<dbReference type="AlphaFoldDB" id="A0A3P1Z036"/>